<name>A0A7X0VEU4_9BACL</name>
<dbReference type="InterPro" id="IPR051922">
    <property type="entry name" value="Bact_Sporulation_Assoc"/>
</dbReference>
<dbReference type="InterPro" id="IPR013693">
    <property type="entry name" value="SpoIID/LytB_N"/>
</dbReference>
<dbReference type="GO" id="GO:0030288">
    <property type="term" value="C:outer membrane-bounded periplasmic space"/>
    <property type="evidence" value="ECO:0007669"/>
    <property type="project" value="TreeGrafter"/>
</dbReference>
<dbReference type="NCBIfam" id="TIGR02669">
    <property type="entry name" value="SpoIID_LytB"/>
    <property type="match status" value="1"/>
</dbReference>
<dbReference type="EMBL" id="JACJVP010000010">
    <property type="protein sequence ID" value="MBB6670598.1"/>
    <property type="molecule type" value="Genomic_DNA"/>
</dbReference>
<dbReference type="GO" id="GO:0030435">
    <property type="term" value="P:sporulation resulting in formation of a cellular spore"/>
    <property type="evidence" value="ECO:0007669"/>
    <property type="project" value="InterPro"/>
</dbReference>
<feature type="compositionally biased region" description="Low complexity" evidence="1">
    <location>
        <begin position="64"/>
        <end position="73"/>
    </location>
</feature>
<dbReference type="RefSeq" id="WP_185142052.1">
    <property type="nucleotide sequence ID" value="NZ_JACJVP010000010.1"/>
</dbReference>
<sequence length="421" mass="44379">MRIRTKRKNARRQRLAASAFTGGVAMAGILWLVLHAGTGGERLDASALAETGAGWPGRMDVQNGTGAAITGETSAGGAGGAGGAVAPGGAGEGGKAPAASGQAGSAGGAGASAFPSVADVKPSGEESPILVRVYLTKEKRVERVPLEAYVRGVVAAEMPASFEPAALEAQAIAARTYLLRRLWLNDRTGVPVRGADVTDTVTHQVYRSADQMDQLKRNDADGWAKVEQAVRQTRGLVLVYGGAPIEALYFSASNGYTENSKEVFPMQLPYLQVVDSPWDKEDSPRAKETVEMSLSAFYRKLGVQTLATLTGVGKRPAIRIDAWTEGHRVRTATVGGKQLTGDQIRKRLGLRSAAFDWAVSKNQIVITTYGSGHGVGMSQWGAEGMAKAGATAEQIVSHYYTGAQIKEVSKLRPEEAEPSKL</sequence>
<reference evidence="3 4" key="1">
    <citation type="submission" date="2020-08" db="EMBL/GenBank/DDBJ databases">
        <title>Cohnella phylogeny.</title>
        <authorList>
            <person name="Dunlap C."/>
        </authorList>
    </citation>
    <scope>NUCLEOTIDE SEQUENCE [LARGE SCALE GENOMIC DNA]</scope>
    <source>
        <strain evidence="3 4">DSM 28246</strain>
    </source>
</reference>
<gene>
    <name evidence="3" type="primary">spoIID</name>
    <name evidence="3" type="ORF">H7C19_07840</name>
</gene>
<evidence type="ECO:0000259" key="2">
    <source>
        <dbReference type="Pfam" id="PF08486"/>
    </source>
</evidence>
<accession>A0A7X0VEU4</accession>
<evidence type="ECO:0000313" key="3">
    <source>
        <dbReference type="EMBL" id="MBB6670598.1"/>
    </source>
</evidence>
<dbReference type="AlphaFoldDB" id="A0A7X0VEU4"/>
<dbReference type="InterPro" id="IPR014225">
    <property type="entry name" value="Spore_II_D_firmicutes"/>
</dbReference>
<feature type="domain" description="Sporulation stage II protein D amidase enhancer LytB N-terminal" evidence="2">
    <location>
        <begin position="136"/>
        <end position="240"/>
    </location>
</feature>
<dbReference type="PANTHER" id="PTHR30032">
    <property type="entry name" value="N-ACETYLMURAMOYL-L-ALANINE AMIDASE-RELATED"/>
    <property type="match status" value="1"/>
</dbReference>
<feature type="region of interest" description="Disordered" evidence="1">
    <location>
        <begin position="53"/>
        <end position="82"/>
    </location>
</feature>
<evidence type="ECO:0000256" key="1">
    <source>
        <dbReference type="SAM" id="MobiDB-lite"/>
    </source>
</evidence>
<proteinExistence type="predicted"/>
<protein>
    <submittedName>
        <fullName evidence="3">Stage II sporulation protein D</fullName>
    </submittedName>
</protein>
<dbReference type="Pfam" id="PF08486">
    <property type="entry name" value="SpoIID"/>
    <property type="match status" value="1"/>
</dbReference>
<organism evidence="3 4">
    <name type="scientific">Cohnella nanjingensis</name>
    <dbReference type="NCBI Taxonomy" id="1387779"/>
    <lineage>
        <taxon>Bacteria</taxon>
        <taxon>Bacillati</taxon>
        <taxon>Bacillota</taxon>
        <taxon>Bacilli</taxon>
        <taxon>Bacillales</taxon>
        <taxon>Paenibacillaceae</taxon>
        <taxon>Cohnella</taxon>
    </lineage>
</organism>
<evidence type="ECO:0000313" key="4">
    <source>
        <dbReference type="Proteomes" id="UP000547209"/>
    </source>
</evidence>
<dbReference type="PANTHER" id="PTHR30032:SF4">
    <property type="entry name" value="AMIDASE ENHANCER"/>
    <property type="match status" value="1"/>
</dbReference>
<dbReference type="Proteomes" id="UP000547209">
    <property type="component" value="Unassembled WGS sequence"/>
</dbReference>
<keyword evidence="4" id="KW-1185">Reference proteome</keyword>
<dbReference type="InterPro" id="IPR013486">
    <property type="entry name" value="SpoIID/LytB"/>
</dbReference>
<comment type="caution">
    <text evidence="3">The sequence shown here is derived from an EMBL/GenBank/DDBJ whole genome shotgun (WGS) entry which is preliminary data.</text>
</comment>
<dbReference type="NCBIfam" id="TIGR02870">
    <property type="entry name" value="spore_II_D"/>
    <property type="match status" value="1"/>
</dbReference>